<gene>
    <name evidence="2" type="ORF">Q2362_08135</name>
</gene>
<sequence>MTEQEFSRQIEAIAKKEANKLAVFEKNLLAVAIYSAPLAKKLLEINTNERFNLYTGKDPIDINIIAADGSRYMYENPVSDVEKQLESFEKEYSGYKALFIYGLGNGVLLKGILGNPAHSTTVVFEPEIEIIYIVLHLIDFSAEITGSRLVIFQTDVMEFMDYYSIVDLKDVLSCARLYSLYIISPFYERYTSDMSLINENMTKAFMQHLRIAGNDGTDSMIGVNHTTLHIPDMLEAIPLSHIKKQRSKKTKTAIIVSTGPSLDKQLELLGIAQSHATIISVDASYSILKTHGIKPDYATTMERCPETSEFFNSPVSAFDDEIIFCATTLTHPNTVKYLKGRNSSYIFRPLSYEFGFNDKDFGYLCNGPSAAHFAFDLAAYLEHEKIIFIGQDLAYGKNRSTHATGHTATEASQIDKKQKTEYAPAYGGDGMVETMMVWNMFRQYFEADIVNIKSLYENLQIYNCTEGGARIAGTTEAPFKEILEKEVLTEIKPHFSLPKKLNERQKEAKYKKYSKHIKSALKYGEKLQKKCEKLFLKLAKQIELAKKLKAQGKNDKINYEKLKDLALEIDDFKLGLDHKIFKSSYYAVLNSYIINQELELAAIMARPGDTDEEKKEKLFLWVSVHGTWLFNIAGGISVMRENIEKSSQKWLR</sequence>
<dbReference type="EMBL" id="JAULJQ010000011">
    <property type="protein sequence ID" value="MDO2410052.1"/>
    <property type="molecule type" value="Genomic_DNA"/>
</dbReference>
<comment type="caution">
    <text evidence="2">The sequence shown here is derived from an EMBL/GenBank/DDBJ whole genome shotgun (WGS) entry which is preliminary data.</text>
</comment>
<dbReference type="Proteomes" id="UP001171111">
    <property type="component" value="Unassembled WGS sequence"/>
</dbReference>
<dbReference type="PANTHER" id="PTHR41786">
    <property type="entry name" value="MOTILITY ACCESSORY FACTOR MAF"/>
    <property type="match status" value="1"/>
</dbReference>
<protein>
    <submittedName>
        <fullName evidence="2">DUF115 domain-containing protein</fullName>
    </submittedName>
</protein>
<proteinExistence type="predicted"/>
<name>A0ABT8TDU6_9BACT</name>
<keyword evidence="3" id="KW-1185">Reference proteome</keyword>
<dbReference type="RefSeq" id="WP_302244833.1">
    <property type="nucleotide sequence ID" value="NZ_JAULJQ010000011.1"/>
</dbReference>
<dbReference type="PANTHER" id="PTHR41786:SF1">
    <property type="entry name" value="6-HYDROXYMETHYLPTERIN DIPHOSPHOKINASE MPTE-LIKE DOMAIN-CONTAINING PROTEIN"/>
    <property type="match status" value="1"/>
</dbReference>
<evidence type="ECO:0000313" key="2">
    <source>
        <dbReference type="EMBL" id="MDO2410052.1"/>
    </source>
</evidence>
<feature type="domain" description="6-hydroxymethylpterin diphosphokinase MptE-like" evidence="1">
    <location>
        <begin position="230"/>
        <end position="397"/>
    </location>
</feature>
<dbReference type="InterPro" id="IPR002826">
    <property type="entry name" value="MptE-like"/>
</dbReference>
<dbReference type="Pfam" id="PF01973">
    <property type="entry name" value="MptE-like"/>
    <property type="match status" value="1"/>
</dbReference>
<reference evidence="2 3" key="1">
    <citation type="submission" date="2023-06" db="EMBL/GenBank/DDBJ databases">
        <title>Campylobacter magnum sp. nov., isolated from cecal contents of domestic pigs (Sus scrofa domesticus).</title>
        <authorList>
            <person name="Papic B."/>
            <person name="Gruntar I."/>
        </authorList>
    </citation>
    <scope>NUCLEOTIDE SEQUENCE [LARGE SCALE GENOMIC DNA]</scope>
    <source>
        <strain evidence="3">34484-21</strain>
    </source>
</reference>
<organism evidence="2 3">
    <name type="scientific">Campylobacter magnus</name>
    <dbReference type="NCBI Taxonomy" id="3026462"/>
    <lineage>
        <taxon>Bacteria</taxon>
        <taxon>Pseudomonadati</taxon>
        <taxon>Campylobacterota</taxon>
        <taxon>Epsilonproteobacteria</taxon>
        <taxon>Campylobacterales</taxon>
        <taxon>Campylobacteraceae</taxon>
        <taxon>Campylobacter</taxon>
    </lineage>
</organism>
<evidence type="ECO:0000259" key="1">
    <source>
        <dbReference type="Pfam" id="PF01973"/>
    </source>
</evidence>
<evidence type="ECO:0000313" key="3">
    <source>
        <dbReference type="Proteomes" id="UP001171111"/>
    </source>
</evidence>
<accession>A0ABT8TDU6</accession>